<dbReference type="Gene3D" id="3.30.470.20">
    <property type="entry name" value="ATP-grasp fold, B domain"/>
    <property type="match status" value="1"/>
</dbReference>
<name>A0ABX9A380_9SPHN</name>
<dbReference type="RefSeq" id="WP_221431465.1">
    <property type="nucleotide sequence ID" value="NZ_CP081294.1"/>
</dbReference>
<dbReference type="Gene3D" id="3.40.50.20">
    <property type="match status" value="1"/>
</dbReference>
<feature type="domain" description="ATP-grasp" evidence="2">
    <location>
        <begin position="125"/>
        <end position="297"/>
    </location>
</feature>
<accession>A0ABX9A380</accession>
<dbReference type="InterPro" id="IPR011761">
    <property type="entry name" value="ATP-grasp"/>
</dbReference>
<dbReference type="Proteomes" id="UP000824321">
    <property type="component" value="Chromosome"/>
</dbReference>
<dbReference type="InterPro" id="IPR013815">
    <property type="entry name" value="ATP_grasp_subdomain_1"/>
</dbReference>
<dbReference type="Pfam" id="PF02655">
    <property type="entry name" value="ATP-grasp_3"/>
    <property type="match status" value="1"/>
</dbReference>
<protein>
    <submittedName>
        <fullName evidence="3">ATP-grasp domain-containing protein</fullName>
    </submittedName>
</protein>
<reference evidence="3 4" key="1">
    <citation type="submission" date="2021-08" db="EMBL/GenBank/DDBJ databases">
        <title>Comparative Genomics Analysis of the Genus Qipengyuania Reveals Extensive Genetic Diversity and Metabolic Versatility, Including the Description of Fifteen Novel Species.</title>
        <authorList>
            <person name="Liu Y."/>
        </authorList>
    </citation>
    <scope>NUCLEOTIDE SEQUENCE [LARGE SCALE GENOMIC DNA]</scope>
    <source>
        <strain evidence="3 4">1NDH1</strain>
    </source>
</reference>
<evidence type="ECO:0000313" key="4">
    <source>
        <dbReference type="Proteomes" id="UP000824321"/>
    </source>
</evidence>
<dbReference type="Pfam" id="PF21360">
    <property type="entry name" value="PylC-like_N"/>
    <property type="match status" value="1"/>
</dbReference>
<keyword evidence="1" id="KW-0067">ATP-binding</keyword>
<dbReference type="InterPro" id="IPR048764">
    <property type="entry name" value="PylC_N"/>
</dbReference>
<keyword evidence="1" id="KW-0547">Nucleotide-binding</keyword>
<gene>
    <name evidence="3" type="ORF">K3136_03140</name>
</gene>
<proteinExistence type="predicted"/>
<dbReference type="SUPFAM" id="SSF56059">
    <property type="entry name" value="Glutathione synthetase ATP-binding domain-like"/>
    <property type="match status" value="1"/>
</dbReference>
<evidence type="ECO:0000256" key="1">
    <source>
        <dbReference type="PROSITE-ProRule" id="PRU00409"/>
    </source>
</evidence>
<sequence length="322" mass="34815">MSAEGFPILFTSAGRRVELIRCFRAAAGKLGLELEVHACDLQPDLSAACRDADARFAVPRCTDDGYVERLIEYCEAKGIRLLVPTIDPELHPLALAKDRFAAIGTMVHVSSPETIEIVRDKALTAARLAQAGVPVPKTATADEVRADPASWRWPSFIKPSGGSASRGIGEIASPEELLPHYDEPMILQDLLDGEEYTVNIYIDAHGRLASVIPHVRLSVRAGEVEKGRTTRCPDIGKIAESIVEALPGLRGVSCFQLIDDARFGMRVFEINARFGGGYPLADHAGGRFAESVLALANGRSECASNVWQDGATMLRYDGAVFV</sequence>
<evidence type="ECO:0000313" key="3">
    <source>
        <dbReference type="EMBL" id="QZD95736.1"/>
    </source>
</evidence>
<organism evidence="3 4">
    <name type="scientific">Qipengyuania gelatinilytica</name>
    <dbReference type="NCBI Taxonomy" id="2867231"/>
    <lineage>
        <taxon>Bacteria</taxon>
        <taxon>Pseudomonadati</taxon>
        <taxon>Pseudomonadota</taxon>
        <taxon>Alphaproteobacteria</taxon>
        <taxon>Sphingomonadales</taxon>
        <taxon>Erythrobacteraceae</taxon>
        <taxon>Qipengyuania</taxon>
    </lineage>
</organism>
<evidence type="ECO:0000259" key="2">
    <source>
        <dbReference type="PROSITE" id="PS50975"/>
    </source>
</evidence>
<dbReference type="PROSITE" id="PS50975">
    <property type="entry name" value="ATP_GRASP"/>
    <property type="match status" value="1"/>
</dbReference>
<keyword evidence="4" id="KW-1185">Reference proteome</keyword>
<dbReference type="Gene3D" id="3.30.1490.20">
    <property type="entry name" value="ATP-grasp fold, A domain"/>
    <property type="match status" value="1"/>
</dbReference>
<dbReference type="EMBL" id="CP081294">
    <property type="protein sequence ID" value="QZD95736.1"/>
    <property type="molecule type" value="Genomic_DNA"/>
</dbReference>
<dbReference type="InterPro" id="IPR003806">
    <property type="entry name" value="ATP-grasp_PylC-type"/>
</dbReference>